<proteinExistence type="predicted"/>
<dbReference type="AlphaFoldDB" id="A0A8S1SUA2"/>
<evidence type="ECO:0000256" key="1">
    <source>
        <dbReference type="SAM" id="MobiDB-lite"/>
    </source>
</evidence>
<feature type="domain" description="Serine aminopeptidase S33" evidence="2">
    <location>
        <begin position="81"/>
        <end position="193"/>
    </location>
</feature>
<gene>
    <name evidence="3" type="ORF">PPENT_87.1.T0140114</name>
</gene>
<evidence type="ECO:0000259" key="2">
    <source>
        <dbReference type="Pfam" id="PF12146"/>
    </source>
</evidence>
<evidence type="ECO:0000313" key="3">
    <source>
        <dbReference type="EMBL" id="CAD8145181.1"/>
    </source>
</evidence>
<dbReference type="EMBL" id="CAJJDO010000014">
    <property type="protein sequence ID" value="CAD8145181.1"/>
    <property type="molecule type" value="Genomic_DNA"/>
</dbReference>
<feature type="region of interest" description="Disordered" evidence="1">
    <location>
        <begin position="313"/>
        <end position="353"/>
    </location>
</feature>
<dbReference type="Proteomes" id="UP000689195">
    <property type="component" value="Unassembled WGS sequence"/>
</dbReference>
<dbReference type="OrthoDB" id="10249433at2759"/>
<name>A0A8S1SUA2_9CILI</name>
<dbReference type="PANTHER" id="PTHR43358:SF4">
    <property type="entry name" value="ALPHA_BETA HYDROLASE FOLD-1 DOMAIN-CONTAINING PROTEIN"/>
    <property type="match status" value="1"/>
</dbReference>
<feature type="region of interest" description="Disordered" evidence="1">
    <location>
        <begin position="378"/>
        <end position="400"/>
    </location>
</feature>
<dbReference type="InterPro" id="IPR052920">
    <property type="entry name" value="DNA-binding_regulatory"/>
</dbReference>
<dbReference type="PANTHER" id="PTHR43358">
    <property type="entry name" value="ALPHA/BETA-HYDROLASE"/>
    <property type="match status" value="1"/>
</dbReference>
<comment type="caution">
    <text evidence="3">The sequence shown here is derived from an EMBL/GenBank/DDBJ whole genome shotgun (WGS) entry which is preliminary data.</text>
</comment>
<feature type="compositionally biased region" description="Basic and acidic residues" evidence="1">
    <location>
        <begin position="321"/>
        <end position="334"/>
    </location>
</feature>
<evidence type="ECO:0000313" key="4">
    <source>
        <dbReference type="Proteomes" id="UP000689195"/>
    </source>
</evidence>
<accession>A0A8S1SUA2</accession>
<sequence length="400" mass="46011">MNQPFTAEIKLKSSKERGYFDQLVDAVVRPPRQIYDLPKLGPTTMLVNKLLIYREDFVVLSRQQNLKLQCSIYSPVYLKDKARPCIIYLHGNSSSRLESSCYANMLAQEGMSLVNFDFGGCGISDGQYVSLGWYEKEDFLNILKYIKQKFPLLGPFGVWGRSMGAVTAIMAAAEYTELKTLVLDSPFSNLKQLCIDIGDNFHVPTIGVRFVFYLLRKRVRKLVRYDPKNINTMLYIRKLSSHCAAYFVRASSDKMIGKNHIEDLYDAFKGEKYIFTFLGDHNAPRPIEAYQGIIRFFAARLNKNNEIQKINLSRKSSGKSHKIEKGYKSERSNESDLNYDESDDENAKKLNNEQYITEMKKPQLLNAFLSDSDIDSQHSLDEDLQEHDLPQFQDIKTKLS</sequence>
<organism evidence="3 4">
    <name type="scientific">Paramecium pentaurelia</name>
    <dbReference type="NCBI Taxonomy" id="43138"/>
    <lineage>
        <taxon>Eukaryota</taxon>
        <taxon>Sar</taxon>
        <taxon>Alveolata</taxon>
        <taxon>Ciliophora</taxon>
        <taxon>Intramacronucleata</taxon>
        <taxon>Oligohymenophorea</taxon>
        <taxon>Peniculida</taxon>
        <taxon>Parameciidae</taxon>
        <taxon>Paramecium</taxon>
    </lineage>
</organism>
<dbReference type="Pfam" id="PF12146">
    <property type="entry name" value="Hydrolase_4"/>
    <property type="match status" value="1"/>
</dbReference>
<protein>
    <recommendedName>
        <fullName evidence="2">Serine aminopeptidase S33 domain-containing protein</fullName>
    </recommendedName>
</protein>
<dbReference type="InterPro" id="IPR022742">
    <property type="entry name" value="Hydrolase_4"/>
</dbReference>
<reference evidence="3" key="1">
    <citation type="submission" date="2021-01" db="EMBL/GenBank/DDBJ databases">
        <authorList>
            <consortium name="Genoscope - CEA"/>
            <person name="William W."/>
        </authorList>
    </citation>
    <scope>NUCLEOTIDE SEQUENCE</scope>
</reference>
<keyword evidence="4" id="KW-1185">Reference proteome</keyword>